<evidence type="ECO:0000256" key="2">
    <source>
        <dbReference type="ARBA" id="ARBA00009435"/>
    </source>
</evidence>
<dbReference type="InterPro" id="IPR019775">
    <property type="entry name" value="WD40_repeat_CS"/>
</dbReference>
<comment type="caution">
    <text evidence="11">The sequence shown here is derived from an EMBL/GenBank/DDBJ whole genome shotgun (WGS) entry which is preliminary data.</text>
</comment>
<dbReference type="InterPro" id="IPR007582">
    <property type="entry name" value="TFIID_NTD2"/>
</dbReference>
<reference evidence="11" key="1">
    <citation type="submission" date="2014-03" db="EMBL/GenBank/DDBJ databases">
        <authorList>
            <person name="Casaregola S."/>
        </authorList>
    </citation>
    <scope>NUCLEOTIDE SEQUENCE [LARGE SCALE GENOMIC DNA]</scope>
    <source>
        <strain evidence="11">CLIB 918</strain>
    </source>
</reference>
<feature type="region of interest" description="Disordered" evidence="9">
    <location>
        <begin position="1"/>
        <end position="43"/>
    </location>
</feature>
<evidence type="ECO:0000256" key="5">
    <source>
        <dbReference type="ARBA" id="ARBA00023015"/>
    </source>
</evidence>
<dbReference type="SMART" id="SM00320">
    <property type="entry name" value="WD40"/>
    <property type="match status" value="6"/>
</dbReference>
<keyword evidence="12" id="KW-1185">Reference proteome</keyword>
<dbReference type="CDD" id="cd08044">
    <property type="entry name" value="TAF5_NTD2"/>
    <property type="match status" value="1"/>
</dbReference>
<evidence type="ECO:0000256" key="6">
    <source>
        <dbReference type="ARBA" id="ARBA00023163"/>
    </source>
</evidence>
<dbReference type="GO" id="GO:0005669">
    <property type="term" value="C:transcription factor TFIID complex"/>
    <property type="evidence" value="ECO:0007669"/>
    <property type="project" value="TreeGrafter"/>
</dbReference>
<dbReference type="InterPro" id="IPR015943">
    <property type="entry name" value="WD40/YVTN_repeat-like_dom_sf"/>
</dbReference>
<dbReference type="SUPFAM" id="SSF160897">
    <property type="entry name" value="Taf5 N-terminal domain-like"/>
    <property type="match status" value="1"/>
</dbReference>
<dbReference type="PROSITE" id="PS50082">
    <property type="entry name" value="WD_REPEATS_2"/>
    <property type="match status" value="6"/>
</dbReference>
<evidence type="ECO:0000256" key="4">
    <source>
        <dbReference type="ARBA" id="ARBA00022737"/>
    </source>
</evidence>
<dbReference type="Gene3D" id="2.130.10.10">
    <property type="entry name" value="YVTN repeat-like/Quinoprotein amine dehydrogenase"/>
    <property type="match status" value="2"/>
</dbReference>
<dbReference type="InterPro" id="IPR001680">
    <property type="entry name" value="WD40_rpt"/>
</dbReference>
<feature type="repeat" description="WD" evidence="8">
    <location>
        <begin position="549"/>
        <end position="590"/>
    </location>
</feature>
<keyword evidence="4" id="KW-0677">Repeat</keyword>
<feature type="compositionally biased region" description="Polar residues" evidence="9">
    <location>
        <begin position="10"/>
        <end position="21"/>
    </location>
</feature>
<dbReference type="GO" id="GO:0016251">
    <property type="term" value="F:RNA polymerase II general transcription initiation factor activity"/>
    <property type="evidence" value="ECO:0007669"/>
    <property type="project" value="TreeGrafter"/>
</dbReference>
<dbReference type="Gene3D" id="1.25.40.500">
    <property type="entry name" value="TFIID subunit TAF5, NTD2 domain"/>
    <property type="match status" value="1"/>
</dbReference>
<dbReference type="EMBL" id="CCBN010000017">
    <property type="protein sequence ID" value="CDO56852.1"/>
    <property type="molecule type" value="Genomic_DNA"/>
</dbReference>
<feature type="repeat" description="WD" evidence="8">
    <location>
        <begin position="465"/>
        <end position="497"/>
    </location>
</feature>
<dbReference type="InterPro" id="IPR020472">
    <property type="entry name" value="WD40_PAC1"/>
</dbReference>
<dbReference type="PANTHER" id="PTHR19879:SF1">
    <property type="entry name" value="CANNONBALL-RELATED"/>
    <property type="match status" value="1"/>
</dbReference>
<dbReference type="Pfam" id="PF00400">
    <property type="entry name" value="WD40"/>
    <property type="match status" value="6"/>
</dbReference>
<protein>
    <submittedName>
        <fullName evidence="11">Similar to Saccharomyces cerevisiae YBR198C TAF5 Subunit (90 kDa) of TFIID and SAGA complexes</fullName>
    </submittedName>
</protein>
<evidence type="ECO:0000256" key="7">
    <source>
        <dbReference type="ARBA" id="ARBA00023242"/>
    </source>
</evidence>
<dbReference type="PROSITE" id="PS00678">
    <property type="entry name" value="WD_REPEATS_1"/>
    <property type="match status" value="3"/>
</dbReference>
<feature type="repeat" description="WD" evidence="8">
    <location>
        <begin position="370"/>
        <end position="404"/>
    </location>
</feature>
<dbReference type="AlphaFoldDB" id="A0A0J9XHT3"/>
<evidence type="ECO:0000256" key="9">
    <source>
        <dbReference type="SAM" id="MobiDB-lite"/>
    </source>
</evidence>
<dbReference type="STRING" id="1173061.A0A0J9XHT3"/>
<evidence type="ECO:0000256" key="1">
    <source>
        <dbReference type="ARBA" id="ARBA00004123"/>
    </source>
</evidence>
<dbReference type="InterPro" id="IPR036322">
    <property type="entry name" value="WD40_repeat_dom_sf"/>
</dbReference>
<evidence type="ECO:0000259" key="10">
    <source>
        <dbReference type="Pfam" id="PF04494"/>
    </source>
</evidence>
<dbReference type="InterPro" id="IPR037264">
    <property type="entry name" value="TFIID_NTD2_sf"/>
</dbReference>
<dbReference type="OrthoDB" id="10266330at2759"/>
<evidence type="ECO:0000313" key="12">
    <source>
        <dbReference type="Proteomes" id="UP000242525"/>
    </source>
</evidence>
<feature type="repeat" description="WD" evidence="8">
    <location>
        <begin position="423"/>
        <end position="464"/>
    </location>
</feature>
<feature type="repeat" description="WD" evidence="8">
    <location>
        <begin position="599"/>
        <end position="633"/>
    </location>
</feature>
<proteinExistence type="inferred from homology"/>
<sequence length="702" mass="77848">MSANEHDNKMLSQTNIPARSVSNASASTNNQNNATTASTNGFNPQRLTELSTIDANLLFLEYLKKKGLSRTEAEFRQEISLSSSLNLMNKSTYSSDDINWRAYKALSEWTENSLDLYKPELRRVLYPVFLHLYLDLVAKNQPEEAKLFFEQFAPSHAVLHTQDLRKLSMVSLPSHLTTNELAKAFKSNKYSIKVSRTTFDLLVYFLHEIEESGGSIIIRIINQYINANITTLRPSRFDNEIVVADPEEGLPELVDIHTEIDTFNSQPVKLGKLPLDPDFEKDVETVLEKRDFPNGREQDESQPQRSGPLVSLFHQLNEKDTDSPTRNVLPLPQYKTADILAEVQNVTDAQNRINIGPVQGSMPSVCMYTFHNTHDDLNTLAFSKDSTLAAGGFSDSFIKIWSLKGEKLGGILKDDHPSNPRKLIGHSGPVYGLSFSPDSRYLASASEDKTVRLWSLDAYAPLVVYKGHNHPVWDVEFNPHGHYFATASQDQTARLWSCDHIYPLRIFAGHSSDVDTVTFHPNGTYVVTGSSDKTCRLWDVSKGSAARVFIGHTGAITATAISPDGKWLASAAEDGLIHVWDIGSGHLLKTMRGHGKGYIYSLSFSKEGSVLVSSGSDNTVRVWDVKRNTGQQNAIEVIASDNISTSGGKEVNGTAGSIPESKKKEIVATTDHLLVYNTKNTPVYKVQFTNRNLCIAGGAFMG</sequence>
<gene>
    <name evidence="11" type="ORF">BN980_GECA17s01077g</name>
</gene>
<feature type="repeat" description="WD" evidence="8">
    <location>
        <begin position="507"/>
        <end position="548"/>
    </location>
</feature>
<dbReference type="GO" id="GO:0006367">
    <property type="term" value="P:transcription initiation at RNA polymerase II promoter"/>
    <property type="evidence" value="ECO:0007669"/>
    <property type="project" value="TreeGrafter"/>
</dbReference>
<comment type="subcellular location">
    <subcellularLocation>
        <location evidence="1">Nucleus</location>
    </subcellularLocation>
</comment>
<dbReference type="CDD" id="cd00200">
    <property type="entry name" value="WD40"/>
    <property type="match status" value="1"/>
</dbReference>
<comment type="similarity">
    <text evidence="2">Belongs to the WD repeat TAF5 family.</text>
</comment>
<feature type="domain" description="TFIID subunit TAF5 NTD2" evidence="10">
    <location>
        <begin position="101"/>
        <end position="225"/>
    </location>
</feature>
<evidence type="ECO:0000313" key="11">
    <source>
        <dbReference type="EMBL" id="CDO56852.1"/>
    </source>
</evidence>
<dbReference type="InterPro" id="IPR006594">
    <property type="entry name" value="LisH"/>
</dbReference>
<accession>A0A0J9XHT3</accession>
<dbReference type="PROSITE" id="PS50294">
    <property type="entry name" value="WD_REPEATS_REGION"/>
    <property type="match status" value="5"/>
</dbReference>
<evidence type="ECO:0000256" key="8">
    <source>
        <dbReference type="PROSITE-ProRule" id="PRU00221"/>
    </source>
</evidence>
<dbReference type="PROSITE" id="PS50896">
    <property type="entry name" value="LISH"/>
    <property type="match status" value="1"/>
</dbReference>
<keyword evidence="3 8" id="KW-0853">WD repeat</keyword>
<dbReference type="SUPFAM" id="SSF50978">
    <property type="entry name" value="WD40 repeat-like"/>
    <property type="match status" value="1"/>
</dbReference>
<keyword evidence="6" id="KW-0804">Transcription</keyword>
<evidence type="ECO:0000256" key="3">
    <source>
        <dbReference type="ARBA" id="ARBA00022574"/>
    </source>
</evidence>
<keyword evidence="5" id="KW-0805">Transcription regulation</keyword>
<dbReference type="Proteomes" id="UP000242525">
    <property type="component" value="Unassembled WGS sequence"/>
</dbReference>
<keyword evidence="7" id="KW-0539">Nucleus</keyword>
<dbReference type="Pfam" id="PF04494">
    <property type="entry name" value="TFIID_NTD2"/>
    <property type="match status" value="1"/>
</dbReference>
<dbReference type="PRINTS" id="PR00320">
    <property type="entry name" value="GPROTEINBRPT"/>
</dbReference>
<dbReference type="PANTHER" id="PTHR19879">
    <property type="entry name" value="TRANSCRIPTION INITIATION FACTOR TFIID"/>
    <property type="match status" value="1"/>
</dbReference>
<organism evidence="11 12">
    <name type="scientific">Geotrichum candidum</name>
    <name type="common">Oospora lactis</name>
    <name type="synonym">Dipodascus geotrichum</name>
    <dbReference type="NCBI Taxonomy" id="1173061"/>
    <lineage>
        <taxon>Eukaryota</taxon>
        <taxon>Fungi</taxon>
        <taxon>Dikarya</taxon>
        <taxon>Ascomycota</taxon>
        <taxon>Saccharomycotina</taxon>
        <taxon>Dipodascomycetes</taxon>
        <taxon>Dipodascales</taxon>
        <taxon>Dipodascaceae</taxon>
        <taxon>Geotrichum</taxon>
    </lineage>
</organism>
<feature type="compositionally biased region" description="Low complexity" evidence="9">
    <location>
        <begin position="22"/>
        <end position="40"/>
    </location>
</feature>
<name>A0A0J9XHT3_GEOCN</name>